<protein>
    <recommendedName>
        <fullName evidence="3">Carboxylic ester hydrolase</fullName>
        <ecNumber evidence="3">3.1.1.-</ecNumber>
    </recommendedName>
</protein>
<accession>A0A9N9LZ98</accession>
<evidence type="ECO:0000313" key="5">
    <source>
        <dbReference type="EMBL" id="CAG8980211.1"/>
    </source>
</evidence>
<evidence type="ECO:0000256" key="2">
    <source>
        <dbReference type="ARBA" id="ARBA00022801"/>
    </source>
</evidence>
<dbReference type="SUPFAM" id="SSF53474">
    <property type="entry name" value="alpha/beta-Hydrolases"/>
    <property type="match status" value="1"/>
</dbReference>
<feature type="domain" description="Carboxylesterase type B" evidence="4">
    <location>
        <begin position="66"/>
        <end position="559"/>
    </location>
</feature>
<dbReference type="Gene3D" id="3.40.50.1820">
    <property type="entry name" value="alpha/beta hydrolase"/>
    <property type="match status" value="1"/>
</dbReference>
<dbReference type="Pfam" id="PF00135">
    <property type="entry name" value="COesterase"/>
    <property type="match status" value="1"/>
</dbReference>
<keyword evidence="6" id="KW-1185">Reference proteome</keyword>
<dbReference type="GO" id="GO:0016787">
    <property type="term" value="F:hydrolase activity"/>
    <property type="evidence" value="ECO:0007669"/>
    <property type="project" value="UniProtKB-KW"/>
</dbReference>
<dbReference type="AlphaFoldDB" id="A0A9N9LZ98"/>
<evidence type="ECO:0000313" key="6">
    <source>
        <dbReference type="Proteomes" id="UP000701801"/>
    </source>
</evidence>
<evidence type="ECO:0000256" key="1">
    <source>
        <dbReference type="ARBA" id="ARBA00005964"/>
    </source>
</evidence>
<comment type="caution">
    <text evidence="5">The sequence shown here is derived from an EMBL/GenBank/DDBJ whole genome shotgun (WGS) entry which is preliminary data.</text>
</comment>
<dbReference type="InterPro" id="IPR002018">
    <property type="entry name" value="CarbesteraseB"/>
</dbReference>
<dbReference type="Proteomes" id="UP000701801">
    <property type="component" value="Unassembled WGS sequence"/>
</dbReference>
<name>A0A9N9LZ98_9HELO</name>
<evidence type="ECO:0000256" key="3">
    <source>
        <dbReference type="RuleBase" id="RU361235"/>
    </source>
</evidence>
<organism evidence="5 6">
    <name type="scientific">Hymenoscyphus albidus</name>
    <dbReference type="NCBI Taxonomy" id="595503"/>
    <lineage>
        <taxon>Eukaryota</taxon>
        <taxon>Fungi</taxon>
        <taxon>Dikarya</taxon>
        <taxon>Ascomycota</taxon>
        <taxon>Pezizomycotina</taxon>
        <taxon>Leotiomycetes</taxon>
        <taxon>Helotiales</taxon>
        <taxon>Helotiaceae</taxon>
        <taxon>Hymenoscyphus</taxon>
    </lineage>
</organism>
<dbReference type="InterPro" id="IPR050309">
    <property type="entry name" value="Type-B_Carboxylest/Lipase"/>
</dbReference>
<dbReference type="InterPro" id="IPR029058">
    <property type="entry name" value="AB_hydrolase_fold"/>
</dbReference>
<comment type="similarity">
    <text evidence="1 3">Belongs to the type-B carboxylesterase/lipase family.</text>
</comment>
<dbReference type="OrthoDB" id="408631at2759"/>
<dbReference type="EC" id="3.1.1.-" evidence="3"/>
<evidence type="ECO:0000259" key="4">
    <source>
        <dbReference type="Pfam" id="PF00135"/>
    </source>
</evidence>
<sequence length="589" mass="64673">MSFYWDFLAILFSRLLPLFLLWFIAVASFNMHSTTLGRLVAAASFLDLVSGSPLSPVARQEVTPYAATVNGTYAGIHNEQFNQDYFLGMPFAQPPIGPLRFRNPASLNTSWSGIANATQFSAACPPQSGDNVSEDCLSINVYRPAGYEQGANLPIGLWIYGGGHVFGSNSDPLYNMSYMIQEAVNVGKPFIGISINYRLQAYGYMYGSEVVKAGVGNLGYKDQHLALRWVQENIEVFGGDPTKVTIWGESAGGMSVGALTIAHGGVDTGLFRGAILESAGPVNPFKYTTPQEWDVWYDAIVEAAGCSGSADTLECLRTVPEDQLNAVLNSNVTAPITSFGMEIDGDFIRENAREQYAAGKFVRVPILQGHNHDEGTAMTYRGVNTDEQFLTAVMNRALNNETAMEIARLYPDIPEDGIPATFHGRPDATLGLQYKRITAVMTDLIWHAPRRLQAKILDQYKVPNWGFLFNVLPPGTASSTGVTHALEMPYVFNNLAVGSYGPVTQEAPQEHKDIARIISKYWINFIVDGDPNSLPPVNRTWPQWTAESPQLMEFNVNKTETAAPIPDTYRAEGIDYIMANLGNGFGRKR</sequence>
<dbReference type="InterPro" id="IPR019826">
    <property type="entry name" value="Carboxylesterase_B_AS"/>
</dbReference>
<proteinExistence type="inferred from homology"/>
<dbReference type="PANTHER" id="PTHR11559">
    <property type="entry name" value="CARBOXYLESTERASE"/>
    <property type="match status" value="1"/>
</dbReference>
<dbReference type="EMBL" id="CAJVRM010000366">
    <property type="protein sequence ID" value="CAG8980211.1"/>
    <property type="molecule type" value="Genomic_DNA"/>
</dbReference>
<dbReference type="PROSITE" id="PS00122">
    <property type="entry name" value="CARBOXYLESTERASE_B_1"/>
    <property type="match status" value="1"/>
</dbReference>
<reference evidence="5" key="1">
    <citation type="submission" date="2021-07" db="EMBL/GenBank/DDBJ databases">
        <authorList>
            <person name="Durling M."/>
        </authorList>
    </citation>
    <scope>NUCLEOTIDE SEQUENCE</scope>
</reference>
<keyword evidence="2 3" id="KW-0378">Hydrolase</keyword>
<gene>
    <name evidence="5" type="ORF">HYALB_00012833</name>
</gene>